<accession>A0A8J3Y142</accession>
<evidence type="ECO:0000313" key="1">
    <source>
        <dbReference type="EMBL" id="GII58825.1"/>
    </source>
</evidence>
<organism evidence="1 2">
    <name type="scientific">Planotetraspora thailandica</name>
    <dbReference type="NCBI Taxonomy" id="487172"/>
    <lineage>
        <taxon>Bacteria</taxon>
        <taxon>Bacillati</taxon>
        <taxon>Actinomycetota</taxon>
        <taxon>Actinomycetes</taxon>
        <taxon>Streptosporangiales</taxon>
        <taxon>Streptosporangiaceae</taxon>
        <taxon>Planotetraspora</taxon>
    </lineage>
</organism>
<dbReference type="AlphaFoldDB" id="A0A8J3Y142"/>
<sequence length="224" mass="23971">MAGSAAKLGRMNRVYLEVGRKKVFACSADWPGWCRSGKTEEAALDALIGYVPRYAVIAGRAGLDFAPGDPVVVEQVTGDATTDFGAPSVTPQLDLEPVGATEAAKAVALIRASWAALAEVSAASPEELRKGPRGGGRDRDKMVAHVIEAERSYARSIGVRHKPFPLGTLNDPQALSAMRDEIADVLSRPSPGGPVARGWCARYAARRIAWHVIDHIWEMEDRAG</sequence>
<comment type="caution">
    <text evidence="1">The sequence shown here is derived from an EMBL/GenBank/DDBJ whole genome shotgun (WGS) entry which is preliminary data.</text>
</comment>
<protein>
    <submittedName>
        <fullName evidence="1">Uncharacterized protein</fullName>
    </submittedName>
</protein>
<gene>
    <name evidence="1" type="ORF">Pth03_72140</name>
</gene>
<reference evidence="1" key="1">
    <citation type="submission" date="2021-01" db="EMBL/GenBank/DDBJ databases">
        <title>Whole genome shotgun sequence of Planotetraspora thailandica NBRC 104271.</title>
        <authorList>
            <person name="Komaki H."/>
            <person name="Tamura T."/>
        </authorList>
    </citation>
    <scope>NUCLEOTIDE SEQUENCE</scope>
    <source>
        <strain evidence="1">NBRC 104271</strain>
    </source>
</reference>
<dbReference type="Proteomes" id="UP000605992">
    <property type="component" value="Unassembled WGS sequence"/>
</dbReference>
<evidence type="ECO:0000313" key="2">
    <source>
        <dbReference type="Proteomes" id="UP000605992"/>
    </source>
</evidence>
<dbReference type="EMBL" id="BOOR01000072">
    <property type="protein sequence ID" value="GII58825.1"/>
    <property type="molecule type" value="Genomic_DNA"/>
</dbReference>
<name>A0A8J3Y142_9ACTN</name>
<keyword evidence="2" id="KW-1185">Reference proteome</keyword>
<proteinExistence type="predicted"/>